<protein>
    <submittedName>
        <fullName evidence="2">Uncharacterized protein</fullName>
    </submittedName>
</protein>
<evidence type="ECO:0000256" key="1">
    <source>
        <dbReference type="SAM" id="MobiDB-lite"/>
    </source>
</evidence>
<gene>
    <name evidence="2" type="ORF">GCM10010269_50270</name>
</gene>
<sequence length="170" mass="16848">MTSSSDWTQWTGGAPPSAPGTSPAGSDATSPSPGGSSPAESGGDWTQWTGGGGKPPVPAGSSPFPYTVRCPIGLDSSAARVTLPTEAGQGATIVTDVGVEGSADGSLPSSRGYEVLDPATVLVHLTGSSDVATGPEYEPAPYPGGKKKAVPPPAGQPFVTVLVVPPPFEY</sequence>
<organism evidence="2 3">
    <name type="scientific">Streptomyces humidus</name>
    <dbReference type="NCBI Taxonomy" id="52259"/>
    <lineage>
        <taxon>Bacteria</taxon>
        <taxon>Bacillati</taxon>
        <taxon>Actinomycetota</taxon>
        <taxon>Actinomycetes</taxon>
        <taxon>Kitasatosporales</taxon>
        <taxon>Streptomycetaceae</taxon>
        <taxon>Streptomyces</taxon>
    </lineage>
</organism>
<dbReference type="EMBL" id="BMTL01000022">
    <property type="protein sequence ID" value="GGS05339.1"/>
    <property type="molecule type" value="Genomic_DNA"/>
</dbReference>
<evidence type="ECO:0000313" key="2">
    <source>
        <dbReference type="EMBL" id="GGS05339.1"/>
    </source>
</evidence>
<name>A0A918FYP0_9ACTN</name>
<dbReference type="Proteomes" id="UP000606194">
    <property type="component" value="Unassembled WGS sequence"/>
</dbReference>
<evidence type="ECO:0000313" key="3">
    <source>
        <dbReference type="Proteomes" id="UP000606194"/>
    </source>
</evidence>
<feature type="region of interest" description="Disordered" evidence="1">
    <location>
        <begin position="127"/>
        <end position="151"/>
    </location>
</feature>
<reference evidence="2" key="2">
    <citation type="submission" date="2020-09" db="EMBL/GenBank/DDBJ databases">
        <authorList>
            <person name="Sun Q."/>
            <person name="Ohkuma M."/>
        </authorList>
    </citation>
    <scope>NUCLEOTIDE SEQUENCE</scope>
    <source>
        <strain evidence="2">JCM 4386</strain>
    </source>
</reference>
<proteinExistence type="predicted"/>
<reference evidence="2" key="1">
    <citation type="journal article" date="2014" name="Int. J. Syst. Evol. Microbiol.">
        <title>Complete genome sequence of Corynebacterium casei LMG S-19264T (=DSM 44701T), isolated from a smear-ripened cheese.</title>
        <authorList>
            <consortium name="US DOE Joint Genome Institute (JGI-PGF)"/>
            <person name="Walter F."/>
            <person name="Albersmeier A."/>
            <person name="Kalinowski J."/>
            <person name="Ruckert C."/>
        </authorList>
    </citation>
    <scope>NUCLEOTIDE SEQUENCE</scope>
    <source>
        <strain evidence="2">JCM 4386</strain>
    </source>
</reference>
<feature type="compositionally biased region" description="Polar residues" evidence="1">
    <location>
        <begin position="1"/>
        <end position="10"/>
    </location>
</feature>
<keyword evidence="3" id="KW-1185">Reference proteome</keyword>
<feature type="compositionally biased region" description="Low complexity" evidence="1">
    <location>
        <begin position="11"/>
        <end position="48"/>
    </location>
</feature>
<dbReference type="AlphaFoldDB" id="A0A918FYP0"/>
<accession>A0A918FYP0</accession>
<feature type="region of interest" description="Disordered" evidence="1">
    <location>
        <begin position="1"/>
        <end position="67"/>
    </location>
</feature>
<comment type="caution">
    <text evidence="2">The sequence shown here is derived from an EMBL/GenBank/DDBJ whole genome shotgun (WGS) entry which is preliminary data.</text>
</comment>